<dbReference type="PANTHER" id="PTHR33325:SF11">
    <property type="entry name" value="COLD SHOCK DOMAIN-CONTAINING PROTEIN 4-LIKE"/>
    <property type="match status" value="1"/>
</dbReference>
<feature type="compositionally biased region" description="Basic residues" evidence="1">
    <location>
        <begin position="27"/>
        <end position="36"/>
    </location>
</feature>
<dbReference type="EMBL" id="BDDD01000006">
    <property type="protein sequence ID" value="GAV56767.1"/>
    <property type="molecule type" value="Genomic_DNA"/>
</dbReference>
<dbReference type="AlphaFoldDB" id="A0A1Q3ALZ0"/>
<dbReference type="Proteomes" id="UP000187406">
    <property type="component" value="Unassembled WGS sequence"/>
</dbReference>
<protein>
    <submittedName>
        <fullName evidence="2">Uncharacterized protein</fullName>
    </submittedName>
</protein>
<dbReference type="PANTHER" id="PTHR33325">
    <property type="entry name" value="ZINC FINGER, CCHC-TYPE-RELATED"/>
    <property type="match status" value="1"/>
</dbReference>
<name>A0A1Q3ALZ0_CEPFO</name>
<sequence length="129" mass="14673">LQNHENRPTGSALLPEVNATSSEFRGRGRGHGRGRGRGRDSGRNQNFLGPRHWYRACRTAKHWVDLYQASLKENDKRIETNFIGHCDPLETTQSDFGSMGITHLDIVDFVTDSHEKMNQVIVDEDFHLG</sequence>
<evidence type="ECO:0000313" key="2">
    <source>
        <dbReference type="EMBL" id="GAV56767.1"/>
    </source>
</evidence>
<feature type="non-terminal residue" evidence="2">
    <location>
        <position position="1"/>
    </location>
</feature>
<dbReference type="OrthoDB" id="1751235at2759"/>
<organism evidence="2 3">
    <name type="scientific">Cephalotus follicularis</name>
    <name type="common">Albany pitcher plant</name>
    <dbReference type="NCBI Taxonomy" id="3775"/>
    <lineage>
        <taxon>Eukaryota</taxon>
        <taxon>Viridiplantae</taxon>
        <taxon>Streptophyta</taxon>
        <taxon>Embryophyta</taxon>
        <taxon>Tracheophyta</taxon>
        <taxon>Spermatophyta</taxon>
        <taxon>Magnoliopsida</taxon>
        <taxon>eudicotyledons</taxon>
        <taxon>Gunneridae</taxon>
        <taxon>Pentapetalae</taxon>
        <taxon>rosids</taxon>
        <taxon>fabids</taxon>
        <taxon>Oxalidales</taxon>
        <taxon>Cephalotaceae</taxon>
        <taxon>Cephalotus</taxon>
    </lineage>
</organism>
<keyword evidence="3" id="KW-1185">Reference proteome</keyword>
<evidence type="ECO:0000313" key="3">
    <source>
        <dbReference type="Proteomes" id="UP000187406"/>
    </source>
</evidence>
<dbReference type="InParanoid" id="A0A1Q3ALZ0"/>
<gene>
    <name evidence="2" type="ORF">CFOL_v3_00309</name>
</gene>
<proteinExistence type="predicted"/>
<comment type="caution">
    <text evidence="2">The sequence shown here is derived from an EMBL/GenBank/DDBJ whole genome shotgun (WGS) entry which is preliminary data.</text>
</comment>
<accession>A0A1Q3ALZ0</accession>
<evidence type="ECO:0000256" key="1">
    <source>
        <dbReference type="SAM" id="MobiDB-lite"/>
    </source>
</evidence>
<reference evidence="3" key="1">
    <citation type="submission" date="2016-04" db="EMBL/GenBank/DDBJ databases">
        <title>Cephalotus genome sequencing.</title>
        <authorList>
            <person name="Fukushima K."/>
            <person name="Hasebe M."/>
            <person name="Fang X."/>
        </authorList>
    </citation>
    <scope>NUCLEOTIDE SEQUENCE [LARGE SCALE GENOMIC DNA]</scope>
    <source>
        <strain evidence="3">cv. St1</strain>
    </source>
</reference>
<feature type="region of interest" description="Disordered" evidence="1">
    <location>
        <begin position="1"/>
        <end position="45"/>
    </location>
</feature>